<dbReference type="RefSeq" id="WP_133805661.1">
    <property type="nucleotide sequence ID" value="NZ_SNWQ01000038.1"/>
</dbReference>
<evidence type="ECO:0000256" key="3">
    <source>
        <dbReference type="ARBA" id="ARBA00022692"/>
    </source>
</evidence>
<evidence type="ECO:0000313" key="9">
    <source>
        <dbReference type="Proteomes" id="UP000295388"/>
    </source>
</evidence>
<dbReference type="EMBL" id="SNWQ01000038">
    <property type="protein sequence ID" value="TDO30430.1"/>
    <property type="molecule type" value="Genomic_DNA"/>
</dbReference>
<evidence type="ECO:0000256" key="1">
    <source>
        <dbReference type="ARBA" id="ARBA00004141"/>
    </source>
</evidence>
<dbReference type="GO" id="GO:0016020">
    <property type="term" value="C:membrane"/>
    <property type="evidence" value="ECO:0007669"/>
    <property type="project" value="UniProtKB-SubCell"/>
</dbReference>
<organism evidence="8 9">
    <name type="scientific">Kribbella caucasensis</name>
    <dbReference type="NCBI Taxonomy" id="2512215"/>
    <lineage>
        <taxon>Bacteria</taxon>
        <taxon>Bacillati</taxon>
        <taxon>Actinomycetota</taxon>
        <taxon>Actinomycetes</taxon>
        <taxon>Propionibacteriales</taxon>
        <taxon>Kribbellaceae</taxon>
        <taxon>Kribbella</taxon>
    </lineage>
</organism>
<feature type="transmembrane region" description="Helical" evidence="6">
    <location>
        <begin position="255"/>
        <end position="276"/>
    </location>
</feature>
<sequence>MSEGLVAVALGAGMLAAVNPCGFALLPAYLSLLVVGDQPPNRSVAVARALVLTAGMTLGFVAVFGVFGLAVAPVASSVQRYLPWFTVGLGILLASLGVRLLAGRPLPTLALHRRGHATLTRSWRSTIVFGASYAVASLGCTIAPFLALVVSSFRADSIWAGATLFLVYAAGMGLVVATAAVAVALARTSLIGRLRRAGAAVPKIAGLLLIASGGYVAYYGWWEIRTLRGDSTTDDPVIDTASAIQHYLANTIDRLGLPGIATLLALVLVIAGLAWARGRRSQP</sequence>
<feature type="domain" description="Cytochrome C biogenesis protein transmembrane" evidence="7">
    <location>
        <begin position="6"/>
        <end position="179"/>
    </location>
</feature>
<evidence type="ECO:0000256" key="4">
    <source>
        <dbReference type="ARBA" id="ARBA00022989"/>
    </source>
</evidence>
<accession>A0A4R6J4V6</accession>
<evidence type="ECO:0000256" key="5">
    <source>
        <dbReference type="ARBA" id="ARBA00023136"/>
    </source>
</evidence>
<gene>
    <name evidence="8" type="ORF">EV643_13844</name>
</gene>
<dbReference type="InterPro" id="IPR051790">
    <property type="entry name" value="Cytochrome_c-biogenesis_DsbD"/>
</dbReference>
<evidence type="ECO:0000256" key="2">
    <source>
        <dbReference type="ARBA" id="ARBA00006143"/>
    </source>
</evidence>
<dbReference type="Pfam" id="PF02683">
    <property type="entry name" value="DsbD_TM"/>
    <property type="match status" value="1"/>
</dbReference>
<dbReference type="InterPro" id="IPR003834">
    <property type="entry name" value="Cyt_c_assmbl_TM_dom"/>
</dbReference>
<comment type="caution">
    <text evidence="8">The sequence shown here is derived from an EMBL/GenBank/DDBJ whole genome shotgun (WGS) entry which is preliminary data.</text>
</comment>
<proteinExistence type="inferred from homology"/>
<evidence type="ECO:0000259" key="7">
    <source>
        <dbReference type="Pfam" id="PF02683"/>
    </source>
</evidence>
<dbReference type="PANTHER" id="PTHR31272:SF4">
    <property type="entry name" value="CYTOCHROME C-TYPE BIOGENESIS PROTEIN HI_1454-RELATED"/>
    <property type="match status" value="1"/>
</dbReference>
<keyword evidence="3 6" id="KW-0812">Transmembrane</keyword>
<protein>
    <submittedName>
        <fullName evidence="8">Cytochrome c biogenesis protein CcdA</fullName>
    </submittedName>
</protein>
<feature type="transmembrane region" description="Helical" evidence="6">
    <location>
        <begin position="197"/>
        <end position="221"/>
    </location>
</feature>
<dbReference type="AlphaFoldDB" id="A0A4R6J4V6"/>
<keyword evidence="5 6" id="KW-0472">Membrane</keyword>
<dbReference type="GO" id="GO:0017004">
    <property type="term" value="P:cytochrome complex assembly"/>
    <property type="evidence" value="ECO:0007669"/>
    <property type="project" value="InterPro"/>
</dbReference>
<dbReference type="Proteomes" id="UP000295388">
    <property type="component" value="Unassembled WGS sequence"/>
</dbReference>
<name>A0A4R6J4V6_9ACTN</name>
<feature type="transmembrane region" description="Helical" evidence="6">
    <location>
        <begin position="81"/>
        <end position="102"/>
    </location>
</feature>
<keyword evidence="9" id="KW-1185">Reference proteome</keyword>
<evidence type="ECO:0000256" key="6">
    <source>
        <dbReference type="SAM" id="Phobius"/>
    </source>
</evidence>
<feature type="transmembrane region" description="Helical" evidence="6">
    <location>
        <begin position="123"/>
        <end position="146"/>
    </location>
</feature>
<comment type="similarity">
    <text evidence="2">Belongs to the DsbD family.</text>
</comment>
<feature type="transmembrane region" description="Helical" evidence="6">
    <location>
        <begin position="47"/>
        <end position="75"/>
    </location>
</feature>
<dbReference type="OrthoDB" id="5244297at2"/>
<feature type="transmembrane region" description="Helical" evidence="6">
    <location>
        <begin position="6"/>
        <end position="35"/>
    </location>
</feature>
<dbReference type="PANTHER" id="PTHR31272">
    <property type="entry name" value="CYTOCHROME C-TYPE BIOGENESIS PROTEIN HI_1454-RELATED"/>
    <property type="match status" value="1"/>
</dbReference>
<evidence type="ECO:0000313" key="8">
    <source>
        <dbReference type="EMBL" id="TDO30430.1"/>
    </source>
</evidence>
<reference evidence="8 9" key="1">
    <citation type="submission" date="2019-03" db="EMBL/GenBank/DDBJ databases">
        <title>Genomic Encyclopedia of Type Strains, Phase III (KMG-III): the genomes of soil and plant-associated and newly described type strains.</title>
        <authorList>
            <person name="Whitman W."/>
        </authorList>
    </citation>
    <scope>NUCLEOTIDE SEQUENCE [LARGE SCALE GENOMIC DNA]</scope>
    <source>
        <strain evidence="8 9">VKM Ac-2527</strain>
    </source>
</reference>
<feature type="transmembrane region" description="Helical" evidence="6">
    <location>
        <begin position="158"/>
        <end position="185"/>
    </location>
</feature>
<keyword evidence="4 6" id="KW-1133">Transmembrane helix</keyword>
<comment type="subcellular location">
    <subcellularLocation>
        <location evidence="1">Membrane</location>
        <topology evidence="1">Multi-pass membrane protein</topology>
    </subcellularLocation>
</comment>